<name>A0A023D825_ACIMT</name>
<evidence type="ECO:0000256" key="2">
    <source>
        <dbReference type="SAM" id="Phobius"/>
    </source>
</evidence>
<reference evidence="6" key="1">
    <citation type="journal article" date="2014" name="FEMS Microbiol. Lett.">
        <title>Draft Genomic DNA Sequence of the Facultatively Methylotrophic Bacterium Acidomonas methanolica type strain MB58.</title>
        <authorList>
            <person name="Higashiura N."/>
            <person name="Hadano H."/>
            <person name="Hirakawa H."/>
            <person name="Matsutani M."/>
            <person name="Takabe S."/>
            <person name="Matsushita K."/>
            <person name="Azuma Y."/>
        </authorList>
    </citation>
    <scope>NUCLEOTIDE SEQUENCE [LARGE SCALE GENOMIC DNA]</scope>
    <source>
        <strain evidence="6">MB58</strain>
    </source>
</reference>
<evidence type="ECO:0000313" key="6">
    <source>
        <dbReference type="Proteomes" id="UP000019760"/>
    </source>
</evidence>
<feature type="domain" description="DUF4159" evidence="4">
    <location>
        <begin position="679"/>
        <end position="885"/>
    </location>
</feature>
<feature type="domain" description="Aerotolerance regulator N-terminal" evidence="3">
    <location>
        <begin position="1"/>
        <end position="75"/>
    </location>
</feature>
<dbReference type="InterPro" id="IPR025297">
    <property type="entry name" value="DUF4159"/>
</dbReference>
<dbReference type="Pfam" id="PF13709">
    <property type="entry name" value="DUF4159"/>
    <property type="match status" value="1"/>
</dbReference>
<dbReference type="OrthoDB" id="9773014at2"/>
<dbReference type="InterPro" id="IPR024163">
    <property type="entry name" value="Aerotolerance_reg_N"/>
</dbReference>
<dbReference type="AlphaFoldDB" id="A0A023D825"/>
<feature type="region of interest" description="Disordered" evidence="1">
    <location>
        <begin position="396"/>
        <end position="415"/>
    </location>
</feature>
<dbReference type="SUPFAM" id="SSF52317">
    <property type="entry name" value="Class I glutamine amidotransferase-like"/>
    <property type="match status" value="1"/>
</dbReference>
<comment type="caution">
    <text evidence="5">The sequence shown here is derived from an EMBL/GenBank/DDBJ whole genome shotgun (WGS) entry which is preliminary data.</text>
</comment>
<dbReference type="InterPro" id="IPR011933">
    <property type="entry name" value="Double_TM_dom"/>
</dbReference>
<protein>
    <recommendedName>
        <fullName evidence="7">DUF4159 domain-containing protein</fullName>
    </recommendedName>
</protein>
<evidence type="ECO:0000256" key="1">
    <source>
        <dbReference type="SAM" id="MobiDB-lite"/>
    </source>
</evidence>
<evidence type="ECO:0000313" key="5">
    <source>
        <dbReference type="EMBL" id="GAJ29951.1"/>
    </source>
</evidence>
<evidence type="ECO:0008006" key="7">
    <source>
        <dbReference type="Google" id="ProtNLM"/>
    </source>
</evidence>
<feature type="transmembrane region" description="Helical" evidence="2">
    <location>
        <begin position="6"/>
        <end position="22"/>
    </location>
</feature>
<dbReference type="Pfam" id="PF07584">
    <property type="entry name" value="BatA"/>
    <property type="match status" value="1"/>
</dbReference>
<keyword evidence="2" id="KW-1133">Transmembrane helix</keyword>
<reference evidence="5 6" key="2">
    <citation type="journal article" date="2014" name="FEMS Microbiol. Lett.">
        <title>Draft genomic DNA sequence of the facultatively methylotrophic bacterium Acidomonas methanolica type strain MB58.</title>
        <authorList>
            <person name="Higashiura N."/>
            <person name="Hadano H."/>
            <person name="Hirakawa H."/>
            <person name="Matsutani M."/>
            <person name="Takabe S."/>
            <person name="Matsushita K."/>
            <person name="Azuma Y."/>
        </authorList>
    </citation>
    <scope>NUCLEOTIDE SEQUENCE [LARGE SCALE GENOMIC DNA]</scope>
    <source>
        <strain evidence="5 6">MB58</strain>
    </source>
</reference>
<feature type="transmembrane region" description="Helical" evidence="2">
    <location>
        <begin position="55"/>
        <end position="73"/>
    </location>
</feature>
<dbReference type="Gene3D" id="3.40.50.12140">
    <property type="entry name" value="Domain of unknown function DUF4159"/>
    <property type="match status" value="1"/>
</dbReference>
<evidence type="ECO:0000259" key="4">
    <source>
        <dbReference type="Pfam" id="PF13709"/>
    </source>
</evidence>
<dbReference type="Gene3D" id="3.40.50.880">
    <property type="match status" value="1"/>
</dbReference>
<proteinExistence type="predicted"/>
<organism evidence="5 6">
    <name type="scientific">Acidomonas methanolica NBRC 104435</name>
    <dbReference type="NCBI Taxonomy" id="1231351"/>
    <lineage>
        <taxon>Bacteria</taxon>
        <taxon>Pseudomonadati</taxon>
        <taxon>Pseudomonadota</taxon>
        <taxon>Alphaproteobacteria</taxon>
        <taxon>Acetobacterales</taxon>
        <taxon>Acetobacteraceae</taxon>
        <taxon>Acidomonas</taxon>
    </lineage>
</organism>
<dbReference type="InterPro" id="IPR029062">
    <property type="entry name" value="Class_I_gatase-like"/>
</dbReference>
<dbReference type="PANTHER" id="PTHR37464:SF1">
    <property type="entry name" value="BLL2463 PROTEIN"/>
    <property type="match status" value="1"/>
</dbReference>
<dbReference type="NCBIfam" id="TIGR02226">
    <property type="entry name" value="two_anch"/>
    <property type="match status" value="1"/>
</dbReference>
<accession>A0A023D825</accession>
<dbReference type="Proteomes" id="UP000019760">
    <property type="component" value="Unassembled WGS sequence"/>
</dbReference>
<dbReference type="RefSeq" id="WP_042060343.1">
    <property type="nucleotide sequence ID" value="NZ_BAND01000085.1"/>
</dbReference>
<dbReference type="PANTHER" id="PTHR37464">
    <property type="entry name" value="BLL2463 PROTEIN"/>
    <property type="match status" value="1"/>
</dbReference>
<sequence length="905" mass="96080">MIFLTPLALIGLAALPLIWWLIRATPPQPRSQRFPSLLVLRGLHARRADTERAPLWLLLLRVGAALLLILGLAQPVHRPRATPGTSGGSRLILVLDDGWAAVPHWSERLRALRALGDRALRDGRQVMVLRSARGQDGGLPDSFITRDAARFDAFAGRLRPESWPVDRQALIAALHGLPAGASEVVVLSDGVASPQDDALRRALAALGPVSDMRWTGCDVATLGARTDSAAALRVTVKALPCPAARVYSVHARTENGGTLALQTLALPAERNQATAEFPLPAVLRNQTARLTLTDTSSPAPTGPGGIRLLDEGDRRRPVGLITRPGDETPLLGAGFFLARALGPIVELRRGAVDKLLASPLSVLIAPDGTLTQSSTRARVEEWVRQGGELIRFAGPDLAPGQEDAQTPEAPATDPLLPVPLLGTMRQLGGPMSWGKPQKLAPFPETSPFAGLTIPAEVTVSRQVLARPAADLETHVWARLADGTPLVTAAPLGHGEVVLFHVTPGADWSNLPLSGLFPEMLQRLVRRSTGLRDGGTATTLAPVAMLDAEGALVPPPPGARPLDAMRIGHVVPSAEHPPGLYGPRSERRALNLGDSLPDLAPEPLLGAPVAPEGAAADQPLGPLLIALGLLLLLADLALSLNRRGLLARTVAALLLLGSLPQTLHAQNTPNAVPQAALQTRLAYVVTGHDDVDQAVREGLEGLSKYATDRTSAELGPPDGVHPGTDDLAFYPLIYWPVTADTQPDPRRTAALNTFMAHGGILMIDTLGAGTELDPDSESGMRATLRRATEGLNVPPLTKLDDRQILAHTFYLLHDFPGRVAGQPIWVARRGDVALDDVSPIIIGSADWAHAWAIGPDGGTPYAVIPGGDEQRTLAYRFGVNVVIYSLTGNYKADQMKVPALLERMGR</sequence>
<gene>
    <name evidence="5" type="ORF">Amme_085_079</name>
</gene>
<keyword evidence="2" id="KW-0472">Membrane</keyword>
<dbReference type="EMBL" id="BAND01000085">
    <property type="protein sequence ID" value="GAJ29951.1"/>
    <property type="molecule type" value="Genomic_DNA"/>
</dbReference>
<keyword evidence="6" id="KW-1185">Reference proteome</keyword>
<evidence type="ECO:0000259" key="3">
    <source>
        <dbReference type="Pfam" id="PF07584"/>
    </source>
</evidence>
<keyword evidence="2" id="KW-0812">Transmembrane</keyword>
<dbReference type="CDD" id="cd03143">
    <property type="entry name" value="A4_beta-galactosidase_middle_domain"/>
    <property type="match status" value="1"/>
</dbReference>